<gene>
    <name evidence="1" type="ORF">I7730_00885</name>
</gene>
<dbReference type="Proteomes" id="UP000863257">
    <property type="component" value="Unassembled WGS sequence"/>
</dbReference>
<name>A0A8H9K589_VIBVL</name>
<organism evidence="1">
    <name type="scientific">Vibrio vulnificus</name>
    <dbReference type="NCBI Taxonomy" id="672"/>
    <lineage>
        <taxon>Bacteria</taxon>
        <taxon>Pseudomonadati</taxon>
        <taxon>Pseudomonadota</taxon>
        <taxon>Gammaproteobacteria</taxon>
        <taxon>Vibrionales</taxon>
        <taxon>Vibrionaceae</taxon>
        <taxon>Vibrio</taxon>
    </lineage>
</organism>
<accession>A0A8H9K589</accession>
<evidence type="ECO:0000313" key="1">
    <source>
        <dbReference type="EMBL" id="HAS8538354.1"/>
    </source>
</evidence>
<proteinExistence type="predicted"/>
<comment type="caution">
    <text evidence="1">The sequence shown here is derived from an EMBL/GenBank/DDBJ whole genome shotgun (WGS) entry which is preliminary data.</text>
</comment>
<reference evidence="1" key="2">
    <citation type="submission" date="2019-01" db="EMBL/GenBank/DDBJ databases">
        <authorList>
            <consortium name="NCBI Pathogen Detection Project"/>
        </authorList>
    </citation>
    <scope>NUCLEOTIDE SEQUENCE</scope>
    <source>
        <strain evidence="1">BCW_3452</strain>
    </source>
</reference>
<dbReference type="EMBL" id="DACRBY010000001">
    <property type="protein sequence ID" value="HAS8538354.1"/>
    <property type="molecule type" value="Genomic_DNA"/>
</dbReference>
<sequence>MTQDDNVTLGPFIGSTIVHNRTENEYYVIGRVVLRGAASDVLCCLYVSHADKACYLRRLTDFSGFSMTDQGSEAVTPDNVNTAKYKNHNGEWVDVVKVSHNTYAIRLEFC</sequence>
<dbReference type="AlphaFoldDB" id="A0A8H9K589"/>
<reference evidence="1" key="1">
    <citation type="journal article" date="2018" name="Genome Biol.">
        <title>SKESA: strategic k-mer extension for scrupulous assemblies.</title>
        <authorList>
            <person name="Souvorov A."/>
            <person name="Agarwala R."/>
            <person name="Lipman D.J."/>
        </authorList>
    </citation>
    <scope>NUCLEOTIDE SEQUENCE</scope>
    <source>
        <strain evidence="1">BCW_3452</strain>
    </source>
</reference>
<protein>
    <submittedName>
        <fullName evidence="1">Uncharacterized protein</fullName>
    </submittedName>
</protein>